<evidence type="ECO:0000256" key="1">
    <source>
        <dbReference type="SAM" id="MobiDB-lite"/>
    </source>
</evidence>
<name>A0A3P6P9D7_TAEAS</name>
<dbReference type="EMBL" id="UYRS01002648">
    <property type="protein sequence ID" value="VDK25933.1"/>
    <property type="molecule type" value="Genomic_DNA"/>
</dbReference>
<keyword evidence="3" id="KW-1185">Reference proteome</keyword>
<proteinExistence type="predicted"/>
<protein>
    <submittedName>
        <fullName evidence="2">Uncharacterized protein</fullName>
    </submittedName>
</protein>
<dbReference type="AlphaFoldDB" id="A0A3P6P9D7"/>
<evidence type="ECO:0000313" key="3">
    <source>
        <dbReference type="Proteomes" id="UP000282613"/>
    </source>
</evidence>
<reference evidence="2 3" key="1">
    <citation type="submission" date="2018-11" db="EMBL/GenBank/DDBJ databases">
        <authorList>
            <consortium name="Pathogen Informatics"/>
        </authorList>
    </citation>
    <scope>NUCLEOTIDE SEQUENCE [LARGE SCALE GENOMIC DNA]</scope>
</reference>
<dbReference type="Proteomes" id="UP000282613">
    <property type="component" value="Unassembled WGS sequence"/>
</dbReference>
<sequence length="116" mass="11976">MKSENEEEASHRCTTSDGHPINLRRKPSNRQQQQSEGGVSSIYSNIHVPSASRQFTLASPSDGDAVSSVAIAAASAAVGTSDLVHGIAGTSTAMGTTSANLPSNNDDELLEVPALI</sequence>
<feature type="compositionally biased region" description="Basic and acidic residues" evidence="1">
    <location>
        <begin position="1"/>
        <end position="11"/>
    </location>
</feature>
<evidence type="ECO:0000313" key="2">
    <source>
        <dbReference type="EMBL" id="VDK25933.1"/>
    </source>
</evidence>
<accession>A0A3P6P9D7</accession>
<feature type="compositionally biased region" description="Polar residues" evidence="1">
    <location>
        <begin position="29"/>
        <end position="44"/>
    </location>
</feature>
<feature type="region of interest" description="Disordered" evidence="1">
    <location>
        <begin position="1"/>
        <end position="45"/>
    </location>
</feature>
<organism evidence="2 3">
    <name type="scientific">Taenia asiatica</name>
    <name type="common">Asian tapeworm</name>
    <dbReference type="NCBI Taxonomy" id="60517"/>
    <lineage>
        <taxon>Eukaryota</taxon>
        <taxon>Metazoa</taxon>
        <taxon>Spiralia</taxon>
        <taxon>Lophotrochozoa</taxon>
        <taxon>Platyhelminthes</taxon>
        <taxon>Cestoda</taxon>
        <taxon>Eucestoda</taxon>
        <taxon>Cyclophyllidea</taxon>
        <taxon>Taeniidae</taxon>
        <taxon>Taenia</taxon>
    </lineage>
</organism>
<gene>
    <name evidence="2" type="ORF">TASK_LOCUS2707</name>
</gene>